<evidence type="ECO:0000313" key="2">
    <source>
        <dbReference type="EMBL" id="MEA5259148.1"/>
    </source>
</evidence>
<sequence length="428" mass="49232">MRNLEYYLSGFNFYTRNFPSGIETIIWVFGSLVLSYFVGIVLNKQLVKRKDGDTESRILKEEFYVHRSHIYAGYSTMLLSIGIIGYYWSSGKYGYKHLESTHLLMLIACACYSIFWFLKLKEYYTASSLRKIVEQPTSEEEHNDFSIKAKKAFDKSKRWVLILFLGAVAFLYSFSRPLTLISIVIDDSGSMGNALAIGKDAITETMNRLSGRYTDIFITSFGIGNPTPEGPHTSFSELARIKRITNRNIDAKTQFCDDPNEASEFVASLIPDKGFGLNQAIWHNYIKTKEYLTSVDSSNYQDRIMLIITDGEEFSRAWYDTTFCSPQYDFNRIYGKNVYMIDLHQSPNSVDVNATGGFRTVMRECYGNEHIYNGFEQSDYIDALNYVLKPYELDDRLVFWVVIICAFHIFIVFVGIRVNLSKLKVSAN</sequence>
<gene>
    <name evidence="2" type="ORF">VB264_15230</name>
</gene>
<proteinExistence type="predicted"/>
<organism evidence="2 3">
    <name type="scientific">Arcicella aquatica</name>
    <dbReference type="NCBI Taxonomy" id="217141"/>
    <lineage>
        <taxon>Bacteria</taxon>
        <taxon>Pseudomonadati</taxon>
        <taxon>Bacteroidota</taxon>
        <taxon>Cytophagia</taxon>
        <taxon>Cytophagales</taxon>
        <taxon>Flectobacillaceae</taxon>
        <taxon>Arcicella</taxon>
    </lineage>
</organism>
<keyword evidence="3" id="KW-1185">Reference proteome</keyword>
<name>A0ABU5QPY7_9BACT</name>
<feature type="transmembrane region" description="Helical" evidence="1">
    <location>
        <begin position="70"/>
        <end position="88"/>
    </location>
</feature>
<dbReference type="Proteomes" id="UP001304671">
    <property type="component" value="Unassembled WGS sequence"/>
</dbReference>
<dbReference type="RefSeq" id="WP_323250658.1">
    <property type="nucleotide sequence ID" value="NZ_JAYFUL010000026.1"/>
</dbReference>
<accession>A0ABU5QPY7</accession>
<evidence type="ECO:0000256" key="1">
    <source>
        <dbReference type="SAM" id="Phobius"/>
    </source>
</evidence>
<reference evidence="2 3" key="1">
    <citation type="submission" date="2023-12" db="EMBL/GenBank/DDBJ databases">
        <title>Novel species of the genus Arcicella isolated from rivers.</title>
        <authorList>
            <person name="Lu H."/>
        </authorList>
    </citation>
    <scope>NUCLEOTIDE SEQUENCE [LARGE SCALE GENOMIC DNA]</scope>
    <source>
        <strain evidence="2 3">LMG 21963</strain>
    </source>
</reference>
<dbReference type="SUPFAM" id="SSF53300">
    <property type="entry name" value="vWA-like"/>
    <property type="match status" value="1"/>
</dbReference>
<comment type="caution">
    <text evidence="2">The sequence shown here is derived from an EMBL/GenBank/DDBJ whole genome shotgun (WGS) entry which is preliminary data.</text>
</comment>
<keyword evidence="1" id="KW-0472">Membrane</keyword>
<feature type="transmembrane region" description="Helical" evidence="1">
    <location>
        <begin position="20"/>
        <end position="42"/>
    </location>
</feature>
<feature type="transmembrane region" description="Helical" evidence="1">
    <location>
        <begin position="100"/>
        <end position="118"/>
    </location>
</feature>
<keyword evidence="1" id="KW-1133">Transmembrane helix</keyword>
<feature type="transmembrane region" description="Helical" evidence="1">
    <location>
        <begin position="397"/>
        <end position="416"/>
    </location>
</feature>
<evidence type="ECO:0008006" key="4">
    <source>
        <dbReference type="Google" id="ProtNLM"/>
    </source>
</evidence>
<protein>
    <recommendedName>
        <fullName evidence="4">VWFA domain-containing protein</fullName>
    </recommendedName>
</protein>
<evidence type="ECO:0000313" key="3">
    <source>
        <dbReference type="Proteomes" id="UP001304671"/>
    </source>
</evidence>
<keyword evidence="1" id="KW-0812">Transmembrane</keyword>
<feature type="transmembrane region" description="Helical" evidence="1">
    <location>
        <begin position="158"/>
        <end position="175"/>
    </location>
</feature>
<dbReference type="InterPro" id="IPR036465">
    <property type="entry name" value="vWFA_dom_sf"/>
</dbReference>
<dbReference type="EMBL" id="JAYFUL010000026">
    <property type="protein sequence ID" value="MEA5259148.1"/>
    <property type="molecule type" value="Genomic_DNA"/>
</dbReference>